<protein>
    <recommendedName>
        <fullName evidence="3">Transposase</fullName>
    </recommendedName>
</protein>
<gene>
    <name evidence="1" type="ORF">COC69_32895</name>
</gene>
<organism evidence="1 2">
    <name type="scientific">Bacillus cereus</name>
    <dbReference type="NCBI Taxonomy" id="1396"/>
    <lineage>
        <taxon>Bacteria</taxon>
        <taxon>Bacillati</taxon>
        <taxon>Bacillota</taxon>
        <taxon>Bacilli</taxon>
        <taxon>Bacillales</taxon>
        <taxon>Bacillaceae</taxon>
        <taxon>Bacillus</taxon>
        <taxon>Bacillus cereus group</taxon>
    </lineage>
</organism>
<proteinExistence type="predicted"/>
<sequence>MQFQVQVWKYMPIEQKQQILKQQVIEKRNHVVNEQWKALRRRDQRTVQQCAKICRVLDDVLARS</sequence>
<dbReference type="AlphaFoldDB" id="A0A9X7CGQ2"/>
<accession>A0A9X7CGQ2</accession>
<name>A0A9X7CGQ2_BACCE</name>
<evidence type="ECO:0000313" key="2">
    <source>
        <dbReference type="Proteomes" id="UP000224203"/>
    </source>
</evidence>
<dbReference type="RefSeq" id="WP_098783899.1">
    <property type="nucleotide sequence ID" value="NZ_NULI01000382.1"/>
</dbReference>
<dbReference type="EMBL" id="NULI01000382">
    <property type="protein sequence ID" value="PGS61247.1"/>
    <property type="molecule type" value="Genomic_DNA"/>
</dbReference>
<reference evidence="1 2" key="1">
    <citation type="submission" date="2017-09" db="EMBL/GenBank/DDBJ databases">
        <title>Large-scale bioinformatics analysis of Bacillus genomes uncovers conserved roles of natural products in bacterial physiology.</title>
        <authorList>
            <consortium name="Agbiome Team Llc"/>
            <person name="Bleich R.M."/>
            <person name="Grubbs K.J."/>
            <person name="Santa Maria K.C."/>
            <person name="Allen S.E."/>
            <person name="Farag S."/>
            <person name="Shank E.A."/>
            <person name="Bowers A."/>
        </authorList>
    </citation>
    <scope>NUCLEOTIDE SEQUENCE [LARGE SCALE GENOMIC DNA]</scope>
    <source>
        <strain evidence="1 2">AFS041711</strain>
    </source>
</reference>
<comment type="caution">
    <text evidence="1">The sequence shown here is derived from an EMBL/GenBank/DDBJ whole genome shotgun (WGS) entry which is preliminary data.</text>
</comment>
<dbReference type="Proteomes" id="UP000224203">
    <property type="component" value="Unassembled WGS sequence"/>
</dbReference>
<evidence type="ECO:0008006" key="3">
    <source>
        <dbReference type="Google" id="ProtNLM"/>
    </source>
</evidence>
<evidence type="ECO:0000313" key="1">
    <source>
        <dbReference type="EMBL" id="PGS61247.1"/>
    </source>
</evidence>